<dbReference type="Pfam" id="PF24883">
    <property type="entry name" value="NPHP3_N"/>
    <property type="match status" value="1"/>
</dbReference>
<dbReference type="InterPro" id="IPR036770">
    <property type="entry name" value="Ankyrin_rpt-contain_sf"/>
</dbReference>
<dbReference type="Pfam" id="PF12796">
    <property type="entry name" value="Ank_2"/>
    <property type="match status" value="3"/>
</dbReference>
<gene>
    <name evidence="6" type="ORF">C8A01DRAFT_39923</name>
</gene>
<feature type="repeat" description="ANK" evidence="3">
    <location>
        <begin position="896"/>
        <end position="928"/>
    </location>
</feature>
<feature type="repeat" description="ANK" evidence="3">
    <location>
        <begin position="1075"/>
        <end position="1107"/>
    </location>
</feature>
<name>A0AAN6PB87_9PEZI</name>
<feature type="repeat" description="ANK" evidence="3">
    <location>
        <begin position="1188"/>
        <end position="1213"/>
    </location>
</feature>
<feature type="repeat" description="ANK" evidence="3">
    <location>
        <begin position="1327"/>
        <end position="1359"/>
    </location>
</feature>
<feature type="region of interest" description="Disordered" evidence="4">
    <location>
        <begin position="976"/>
        <end position="996"/>
    </location>
</feature>
<keyword evidence="2 3" id="KW-0040">ANK repeat</keyword>
<dbReference type="PROSITE" id="PS50297">
    <property type="entry name" value="ANK_REP_REGION"/>
    <property type="match status" value="5"/>
</dbReference>
<protein>
    <submittedName>
        <fullName evidence="6">Ankyrin repeat-containing domain protein</fullName>
    </submittedName>
</protein>
<evidence type="ECO:0000256" key="4">
    <source>
        <dbReference type="SAM" id="MobiDB-lite"/>
    </source>
</evidence>
<reference evidence="7" key="1">
    <citation type="journal article" date="2023" name="Mol. Phylogenet. Evol.">
        <title>Genome-scale phylogeny and comparative genomics of the fungal order Sordariales.</title>
        <authorList>
            <person name="Hensen N."/>
            <person name="Bonometti L."/>
            <person name="Westerberg I."/>
            <person name="Brannstrom I.O."/>
            <person name="Guillou S."/>
            <person name="Cros-Aarteil S."/>
            <person name="Calhoun S."/>
            <person name="Haridas S."/>
            <person name="Kuo A."/>
            <person name="Mondo S."/>
            <person name="Pangilinan J."/>
            <person name="Riley R."/>
            <person name="LaButti K."/>
            <person name="Andreopoulos B."/>
            <person name="Lipzen A."/>
            <person name="Chen C."/>
            <person name="Yan M."/>
            <person name="Daum C."/>
            <person name="Ng V."/>
            <person name="Clum A."/>
            <person name="Steindorff A."/>
            <person name="Ohm R.A."/>
            <person name="Martin F."/>
            <person name="Silar P."/>
            <person name="Natvig D.O."/>
            <person name="Lalanne C."/>
            <person name="Gautier V."/>
            <person name="Ament-Velasquez S.L."/>
            <person name="Kruys A."/>
            <person name="Hutchinson M.I."/>
            <person name="Powell A.J."/>
            <person name="Barry K."/>
            <person name="Miller A.N."/>
            <person name="Grigoriev I.V."/>
            <person name="Debuchy R."/>
            <person name="Gladieux P."/>
            <person name="Hiltunen Thoren M."/>
            <person name="Johannesson H."/>
        </authorList>
    </citation>
    <scope>NUCLEOTIDE SEQUENCE [LARGE SCALE GENOMIC DNA]</scope>
    <source>
        <strain evidence="7">CBS 284.82</strain>
    </source>
</reference>
<dbReference type="SMART" id="SM00248">
    <property type="entry name" value="ANK"/>
    <property type="match status" value="12"/>
</dbReference>
<evidence type="ECO:0000256" key="2">
    <source>
        <dbReference type="ARBA" id="ARBA00023043"/>
    </source>
</evidence>
<feature type="repeat" description="ANK" evidence="3">
    <location>
        <begin position="1151"/>
        <end position="1183"/>
    </location>
</feature>
<accession>A0AAN6PB87</accession>
<dbReference type="Proteomes" id="UP001303115">
    <property type="component" value="Unassembled WGS sequence"/>
</dbReference>
<evidence type="ECO:0000313" key="7">
    <source>
        <dbReference type="Proteomes" id="UP001303115"/>
    </source>
</evidence>
<sequence>MGNHIQHLEELTKPLASGEFINPTPAGHRNGRGPLNVDKDFYAIVNDEDFGTWLKPQSGLDALRIAGPSDWRLRDLCKSLALSDYAEDYEVLHIDCDNLGHECRQEEGYGKGNTLIGPFLLRIFKFVLDSWAKRCANGGALVKDMTTHLLQGIVCTSEADFRVGESSKGDGDALLQSVPAIERLGSNLVQVLDHALMLGPKTEPSVVKSTKLMILLSGFHSFKESPELGRLIHCVRELHQAIAKYGPCKILFTHDERKHLKGLLGDVAGISNDEMLDCLSSLKCTNSGRAQGIEARHERTLEWLWDDDAFKTWKERDSSDLLLLFGKPASGKSVLSQFAADKLHTTGDKAVVASFFFRAGGPEELRTSRAMLQELLYKMLGQNRSFFPHFQRRFRKLRAEQGTATTITWQEDDLVDVLQDLQRHPVPGRVYALVDGLDESKDPSQSAEVLIKLARGCEGGRLQIKLFVATQRDGAAERALTGPFKSVSIHTIILEERNTTDIREYSRPFLAESLTGQLGWEREKVEKTLGIIVDRSQGIFLWPKLAKEQLMNDFLDSKREASIAEVKAFLCQVNPDIEKLYEKLFDRLAERAPSQTDRSGHMRKVGRMFQIVMQAKRPLLLEEFCDVYSLPPSDQDPGPIKMDELRPTNIAKVIAAHTANFLEVNKVTGTVNFLHTTASSFLQSRPDIHGVRSTGAATASHSSSDELPVMGVACIWYLRKASLDLEKLPTACSPRNMPVDGVNAFADKINEYPLLAYALEHTSSHLSCQQKPHLDAMQRLSKDLESSPLRFFLSEWMERQAHELGIPAPPAPPKNCDAFRNGVLHCAASQHLTVAVKMALAAGADADSQSKLHKSRENAMCLAIMSSRGEPSAALDEVARVLLEQGNANPNAPTRFQGTPLHYAGKYMQEGVVRLLLSHHASVHARDAQDMTPLHRTIIGLAKLTPRLEDAEGGNGDDVGNGRLPGTPLLLRPPRAAVPGATGELGSSPSREQHHHHLLQVRPNGTLPRDVSLRCVELLLEAGANPRAADRQGQKPIHWAAALRDREDIVKALLDAVAVRGSKRRRAADERCLEKGTTPLHWASGYGNRKVVNLLLQEGARADLADNRGKTAINWAARYGHAEILAALLGSIRKEEGRDLRAAVNMQEKRAGRHALIWACQKGHRECARLLIEAGADVNLAEGGDDDAGGTALSWAITFGHMGIVQLLVQKGATCSEGEGKRPVLGWAAASGNVDVFETLLEKWRTNHVLLYEDEPDAKGCSPFMLAAARGHVDMLRYLCENYSIDTNRWDAERNTALLLAAGWGQLEAVQWLVGEARLNINWTNMYGDTALHRAANWGRVDVIHYLLSQGAQPGLQNAKGKTYKDLEAEYKWRNEQMGLGRENGGGLLYGEEDEEEEDKNGSY</sequence>
<proteinExistence type="predicted"/>
<dbReference type="Gene3D" id="1.25.40.20">
    <property type="entry name" value="Ankyrin repeat-containing domain"/>
    <property type="match status" value="4"/>
</dbReference>
<comment type="caution">
    <text evidence="6">The sequence shown here is derived from an EMBL/GenBank/DDBJ whole genome shotgun (WGS) entry which is preliminary data.</text>
</comment>
<keyword evidence="1" id="KW-0677">Repeat</keyword>
<dbReference type="PRINTS" id="PR01415">
    <property type="entry name" value="ANKYRIN"/>
</dbReference>
<feature type="region of interest" description="Disordered" evidence="4">
    <location>
        <begin position="1378"/>
        <end position="1404"/>
    </location>
</feature>
<feature type="compositionally biased region" description="Acidic residues" evidence="4">
    <location>
        <begin position="1391"/>
        <end position="1404"/>
    </location>
</feature>
<dbReference type="Gene3D" id="3.40.50.300">
    <property type="entry name" value="P-loop containing nucleotide triphosphate hydrolases"/>
    <property type="match status" value="1"/>
</dbReference>
<dbReference type="InterPro" id="IPR056884">
    <property type="entry name" value="NPHP3-like_N"/>
</dbReference>
<dbReference type="PANTHER" id="PTHR24198:SF165">
    <property type="entry name" value="ANKYRIN REPEAT-CONTAINING PROTEIN-RELATED"/>
    <property type="match status" value="1"/>
</dbReference>
<feature type="domain" description="Nephrocystin 3-like N-terminal" evidence="5">
    <location>
        <begin position="300"/>
        <end position="469"/>
    </location>
</feature>
<evidence type="ECO:0000259" key="5">
    <source>
        <dbReference type="Pfam" id="PF24883"/>
    </source>
</evidence>
<dbReference type="InterPro" id="IPR027417">
    <property type="entry name" value="P-loop_NTPase"/>
</dbReference>
<organism evidence="6 7">
    <name type="scientific">Parachaetomium inaequale</name>
    <dbReference type="NCBI Taxonomy" id="2588326"/>
    <lineage>
        <taxon>Eukaryota</taxon>
        <taxon>Fungi</taxon>
        <taxon>Dikarya</taxon>
        <taxon>Ascomycota</taxon>
        <taxon>Pezizomycotina</taxon>
        <taxon>Sordariomycetes</taxon>
        <taxon>Sordariomycetidae</taxon>
        <taxon>Sordariales</taxon>
        <taxon>Chaetomiaceae</taxon>
        <taxon>Parachaetomium</taxon>
    </lineage>
</organism>
<evidence type="ECO:0000256" key="1">
    <source>
        <dbReference type="ARBA" id="ARBA00022737"/>
    </source>
</evidence>
<evidence type="ECO:0000313" key="6">
    <source>
        <dbReference type="EMBL" id="KAK4033623.1"/>
    </source>
</evidence>
<dbReference type="SUPFAM" id="SSF48403">
    <property type="entry name" value="Ankyrin repeat"/>
    <property type="match status" value="2"/>
</dbReference>
<dbReference type="InterPro" id="IPR002110">
    <property type="entry name" value="Ankyrin_rpt"/>
</dbReference>
<dbReference type="EMBL" id="MU854519">
    <property type="protein sequence ID" value="KAK4033623.1"/>
    <property type="molecule type" value="Genomic_DNA"/>
</dbReference>
<dbReference type="PANTHER" id="PTHR24198">
    <property type="entry name" value="ANKYRIN REPEAT AND PROTEIN KINASE DOMAIN-CONTAINING PROTEIN"/>
    <property type="match status" value="1"/>
</dbReference>
<keyword evidence="7" id="KW-1185">Reference proteome</keyword>
<dbReference type="Pfam" id="PF00023">
    <property type="entry name" value="Ank"/>
    <property type="match status" value="1"/>
</dbReference>
<dbReference type="PROSITE" id="PS50088">
    <property type="entry name" value="ANK_REPEAT"/>
    <property type="match status" value="5"/>
</dbReference>
<evidence type="ECO:0000256" key="3">
    <source>
        <dbReference type="PROSITE-ProRule" id="PRU00023"/>
    </source>
</evidence>